<dbReference type="PANTHER" id="PTHR46580">
    <property type="entry name" value="SENSOR KINASE-RELATED"/>
    <property type="match status" value="1"/>
</dbReference>
<keyword evidence="4" id="KW-1185">Reference proteome</keyword>
<accession>A0A1T4VRB6</accession>
<feature type="domain" description="Peptidase M12B" evidence="2">
    <location>
        <begin position="191"/>
        <end position="404"/>
    </location>
</feature>
<dbReference type="Pfam" id="PF13517">
    <property type="entry name" value="FG-GAP_3"/>
    <property type="match status" value="2"/>
</dbReference>
<dbReference type="Pfam" id="PF13688">
    <property type="entry name" value="Reprolysin_5"/>
    <property type="match status" value="1"/>
</dbReference>
<dbReference type="OrthoDB" id="877328at2"/>
<reference evidence="3 4" key="1">
    <citation type="submission" date="2017-02" db="EMBL/GenBank/DDBJ databases">
        <authorList>
            <person name="Peterson S.W."/>
        </authorList>
    </citation>
    <scope>NUCLEOTIDE SEQUENCE [LARGE SCALE GENOMIC DNA]</scope>
    <source>
        <strain evidence="3 4">ATCC 49788</strain>
    </source>
</reference>
<dbReference type="InterPro" id="IPR024079">
    <property type="entry name" value="MetalloPept_cat_dom_sf"/>
</dbReference>
<name>A0A1T4VRB6_9GAMM</name>
<proteinExistence type="predicted"/>
<dbReference type="EMBL" id="FUYB01000001">
    <property type="protein sequence ID" value="SKA67500.1"/>
    <property type="molecule type" value="Genomic_DNA"/>
</dbReference>
<dbReference type="RefSeq" id="WP_078920566.1">
    <property type="nucleotide sequence ID" value="NZ_FUYB01000001.1"/>
</dbReference>
<evidence type="ECO:0000313" key="3">
    <source>
        <dbReference type="EMBL" id="SKA67500.1"/>
    </source>
</evidence>
<organism evidence="3 4">
    <name type="scientific">Thiothrix eikelboomii</name>
    <dbReference type="NCBI Taxonomy" id="92487"/>
    <lineage>
        <taxon>Bacteria</taxon>
        <taxon>Pseudomonadati</taxon>
        <taxon>Pseudomonadota</taxon>
        <taxon>Gammaproteobacteria</taxon>
        <taxon>Thiotrichales</taxon>
        <taxon>Thiotrichaceae</taxon>
        <taxon>Thiothrix</taxon>
    </lineage>
</organism>
<dbReference type="GO" id="GO:0006508">
    <property type="term" value="P:proteolysis"/>
    <property type="evidence" value="ECO:0007669"/>
    <property type="project" value="InterPro"/>
</dbReference>
<dbReference type="InterPro" id="IPR028994">
    <property type="entry name" value="Integrin_alpha_N"/>
</dbReference>
<dbReference type="Gene3D" id="2.40.128.340">
    <property type="match status" value="2"/>
</dbReference>
<sequence length="762" mass="82084">MGFAKSPLLLVPLMLATYLGALPLYAAEQQLNFKEAQLTSALYQAKQVQLAAVPLEANRSAELELESFQVFAPDAHIVVKSSTGTHTLPLPQTNYFKGRIKDQENSAAFMAADAAGNIRSIIQADGQIYVNNNSTQSSQPTARALNPTEDFKQQIFECGIEGNTRFKPPLPAGIKAQLSSAIGAEASTDTYIADLIIETDYEFYSLFNNTSAAAQYVADLIAYVSSLYAAEINTKLRLKQVVLYTSPNDPWTAETTSSALYEVQSYYLEHHAETKRTTVHFLSGKDMNGGVAYIASICTAPAYAGRQSSYDFGVSGGISGSFTPNSPLIVWDAYVVAHELGHNFGSSHTHSYDLDHDYNLPIDCCYSDGQGACQTYQPRTHLPGLGSLTGGSSATHPGTIMSYCHLVSGGSQNVSMTFGLNHPYGVEASRVPKEMRSTVEAYADAYPECLPVDQPTPTTLSFKTVSKWHESFAAQTATPLIGDFNGDQLDDVASFAQQSSHKVFVALSNGSALDSKTVWKTDFALNGEQVAVGDFNGDGKDDLASLTHNSARQMYVSLSNGSSFENPKLWYGLKTAEDGTQVIGDFNGDGKADVATLQPATGAVFVNLSAGQRFRVQRLWTSNAALAAKQIVVGDYNGDGKDDLGFTTTAGEFKVSLAEHRQFAAATVWHSTLASNSTQLVAGDFNADGKEELASYVQNAEGGIYIALSEATHLGTNQRVHAWFEPYDQVLKAGRFTADQASDVMTFTQGSTADVWVATDLE</sequence>
<dbReference type="InterPro" id="IPR013517">
    <property type="entry name" value="FG-GAP"/>
</dbReference>
<evidence type="ECO:0000313" key="4">
    <source>
        <dbReference type="Proteomes" id="UP000190460"/>
    </source>
</evidence>
<dbReference type="STRING" id="92487.SAMN02745130_00042"/>
<gene>
    <name evidence="3" type="ORF">SAMN02745130_00042</name>
</gene>
<evidence type="ECO:0000256" key="1">
    <source>
        <dbReference type="ARBA" id="ARBA00022729"/>
    </source>
</evidence>
<protein>
    <submittedName>
        <fullName evidence="3">Repeat domain-containing protein</fullName>
    </submittedName>
</protein>
<keyword evidence="1" id="KW-0732">Signal</keyword>
<dbReference type="InterPro" id="IPR001590">
    <property type="entry name" value="Peptidase_M12B"/>
</dbReference>
<dbReference type="PROSITE" id="PS50215">
    <property type="entry name" value="ADAM_MEPRO"/>
    <property type="match status" value="1"/>
</dbReference>
<dbReference type="SUPFAM" id="SSF55486">
    <property type="entry name" value="Metalloproteases ('zincins'), catalytic domain"/>
    <property type="match status" value="1"/>
</dbReference>
<evidence type="ECO:0000259" key="2">
    <source>
        <dbReference type="PROSITE" id="PS50215"/>
    </source>
</evidence>
<dbReference type="Proteomes" id="UP000190460">
    <property type="component" value="Unassembled WGS sequence"/>
</dbReference>
<dbReference type="AlphaFoldDB" id="A0A1T4VRB6"/>
<dbReference type="SUPFAM" id="SSF69318">
    <property type="entry name" value="Integrin alpha N-terminal domain"/>
    <property type="match status" value="1"/>
</dbReference>
<dbReference type="GO" id="GO:0004222">
    <property type="term" value="F:metalloendopeptidase activity"/>
    <property type="evidence" value="ECO:0007669"/>
    <property type="project" value="InterPro"/>
</dbReference>
<dbReference type="Gene3D" id="3.40.390.10">
    <property type="entry name" value="Collagenase (Catalytic Domain)"/>
    <property type="match status" value="1"/>
</dbReference>